<gene>
    <name evidence="1" type="ORF">Q31b_44400</name>
</gene>
<dbReference type="EMBL" id="SJPY01000007">
    <property type="protein sequence ID" value="TWU37652.1"/>
    <property type="molecule type" value="Genomic_DNA"/>
</dbReference>
<reference evidence="1 2" key="1">
    <citation type="submission" date="2019-02" db="EMBL/GenBank/DDBJ databases">
        <title>Deep-cultivation of Planctomycetes and their phenomic and genomic characterization uncovers novel biology.</title>
        <authorList>
            <person name="Wiegand S."/>
            <person name="Jogler M."/>
            <person name="Boedeker C."/>
            <person name="Pinto D."/>
            <person name="Vollmers J."/>
            <person name="Rivas-Marin E."/>
            <person name="Kohn T."/>
            <person name="Peeters S.H."/>
            <person name="Heuer A."/>
            <person name="Rast P."/>
            <person name="Oberbeckmann S."/>
            <person name="Bunk B."/>
            <person name="Jeske O."/>
            <person name="Meyerdierks A."/>
            <person name="Storesund J.E."/>
            <person name="Kallscheuer N."/>
            <person name="Luecker S."/>
            <person name="Lage O.M."/>
            <person name="Pohl T."/>
            <person name="Merkel B.J."/>
            <person name="Hornburger P."/>
            <person name="Mueller R.-W."/>
            <person name="Bruemmer F."/>
            <person name="Labrenz M."/>
            <person name="Spormann A.M."/>
            <person name="Op Den Camp H."/>
            <person name="Overmann J."/>
            <person name="Amann R."/>
            <person name="Jetten M.S.M."/>
            <person name="Mascher T."/>
            <person name="Medema M.H."/>
            <person name="Devos D.P."/>
            <person name="Kaster A.-K."/>
            <person name="Ovreas L."/>
            <person name="Rohde M."/>
            <person name="Galperin M.Y."/>
            <person name="Jogler C."/>
        </authorList>
    </citation>
    <scope>NUCLEOTIDE SEQUENCE [LARGE SCALE GENOMIC DNA]</scope>
    <source>
        <strain evidence="1 2">Q31b</strain>
    </source>
</reference>
<keyword evidence="2" id="KW-1185">Reference proteome</keyword>
<evidence type="ECO:0000313" key="2">
    <source>
        <dbReference type="Proteomes" id="UP000315471"/>
    </source>
</evidence>
<dbReference type="Proteomes" id="UP000315471">
    <property type="component" value="Unassembled WGS sequence"/>
</dbReference>
<protein>
    <submittedName>
        <fullName evidence="1">Uncharacterized protein</fullName>
    </submittedName>
</protein>
<evidence type="ECO:0000313" key="1">
    <source>
        <dbReference type="EMBL" id="TWU37652.1"/>
    </source>
</evidence>
<sequence length="60" mass="7092">MGIIRSLLESIPIGDQPKRLKKELRNYLASNIWCGAFSFCICILETPRRCHRFSFHHVWC</sequence>
<dbReference type="AlphaFoldDB" id="A0A5C6DLZ6"/>
<proteinExistence type="predicted"/>
<organism evidence="1 2">
    <name type="scientific">Novipirellula aureliae</name>
    <dbReference type="NCBI Taxonomy" id="2527966"/>
    <lineage>
        <taxon>Bacteria</taxon>
        <taxon>Pseudomonadati</taxon>
        <taxon>Planctomycetota</taxon>
        <taxon>Planctomycetia</taxon>
        <taxon>Pirellulales</taxon>
        <taxon>Pirellulaceae</taxon>
        <taxon>Novipirellula</taxon>
    </lineage>
</organism>
<name>A0A5C6DLZ6_9BACT</name>
<comment type="caution">
    <text evidence="1">The sequence shown here is derived from an EMBL/GenBank/DDBJ whole genome shotgun (WGS) entry which is preliminary data.</text>
</comment>
<accession>A0A5C6DLZ6</accession>